<dbReference type="Proteomes" id="UP000299084">
    <property type="component" value="Unassembled WGS sequence"/>
</dbReference>
<protein>
    <submittedName>
        <fullName evidence="3">Cancer-associated gene 1 protein-like protein</fullName>
    </submittedName>
</protein>
<feature type="domain" description="Cancer-associated gene protein 1 N-terminal" evidence="2">
    <location>
        <begin position="19"/>
        <end position="482"/>
    </location>
</feature>
<dbReference type="PANTHER" id="PTHR36864">
    <property type="entry name" value="CANCER-ASSOCIATED GENE 1 PROTEIN"/>
    <property type="match status" value="1"/>
</dbReference>
<reference evidence="3 4" key="1">
    <citation type="journal article" date="2019" name="Mol. Ecol. Resour.">
        <title>Improving Illumina assemblies with Hi-C and long reads: an example with the North African dromedary.</title>
        <authorList>
            <person name="Elbers J.P."/>
            <person name="Rogers M.F."/>
            <person name="Perelman P.L."/>
            <person name="Proskuryakova A.A."/>
            <person name="Serdyukova N.A."/>
            <person name="Johnson W.E."/>
            <person name="Horin P."/>
            <person name="Corander J."/>
            <person name="Murphy D."/>
            <person name="Burger P.A."/>
        </authorList>
    </citation>
    <scope>NUCLEOTIDE SEQUENCE [LARGE SCALE GENOMIC DNA]</scope>
    <source>
        <strain evidence="3">Drom800</strain>
        <tissue evidence="3">Blood</tissue>
    </source>
</reference>
<feature type="coiled-coil region" evidence="1">
    <location>
        <begin position="713"/>
        <end position="782"/>
    </location>
</feature>
<evidence type="ECO:0000256" key="1">
    <source>
        <dbReference type="SAM" id="Coils"/>
    </source>
</evidence>
<sequence>MSCLQGCKPDLTPAEEYWVDLNFGNYSQNVLNQPVDTNISSFRQFEPLCKFHQREAFNNEVITLQNLTEGLPYAEEPELQCHVYNDAKDTNIQKDSFKEENPVESSTSADQDQLALECVRQSPRSPSLIHCTGETLKFMEMSLANSTAMETAFNPSQPQNFLCKENVHGDVEQLVYKENSFHLLNQRANYKAEEIAGSSKGIQNSADTPEMSVKHQKEVAVEGRESSEIVSCWSPMGISWSGGASREGCMTPNTEQSLESPWPLEEDMALNEVLRKLKHTNREQQTLIQDLQRSNMYLEKKVEELQMKTTKQQVSVDIMNKLKENVEELIEDKYRVMLEKNDTEKTLRNVHEVLVDTQQRLQESRNEKETLQRELKKIKSNYVSLQERYMTEMQQKKQAASQCLMMDRALSKKEEEVERLQQLKGELEEATTSALGLLKREQETREQELLSLQEEFQKREKENLDERRKLKSRLEKLVAQVQNLQFTSDNEKAKNTKLQQQIDEVKNENAKLQQQVARSEEQKYVPKSETVQLKERLEEVMESDMGKVSSQIRNLDAKMIHSDLFLTHSPCEGESLNPPDMKRMSPLTSKIHSLLALIVGLLTCQDITSPDAEHFKETEKVSDIMLQKLKTFHLKKNNLDKELLKHKDRITTFRELIANEKSFQDQVTEVTDFDSNETKNVRDIPVLLGAKLDQYHNLNEELDFLIAKLGHLLESKKDHCNRLIEENDKYQRHLGNLINKVTSYEEIIECADQRLVISHSQIARLEERNKHLEDLIRRPREKARRPRRRSHQKSMTVMRASLVLELEAPPSSGGGSLGFIPTATASRQALVLSPGLLRSSPHSYFCL</sequence>
<dbReference type="InterPro" id="IPR052686">
    <property type="entry name" value="CAGE1_homolog"/>
</dbReference>
<name>A0A5N4CS52_CAMDR</name>
<dbReference type="EMBL" id="JWIN03000020">
    <property type="protein sequence ID" value="KAB1261647.1"/>
    <property type="molecule type" value="Genomic_DNA"/>
</dbReference>
<proteinExistence type="predicted"/>
<comment type="caution">
    <text evidence="3">The sequence shown here is derived from an EMBL/GenBank/DDBJ whole genome shotgun (WGS) entry which is preliminary data.</text>
</comment>
<evidence type="ECO:0000313" key="3">
    <source>
        <dbReference type="EMBL" id="KAB1261647.1"/>
    </source>
</evidence>
<keyword evidence="1" id="KW-0175">Coiled coil</keyword>
<feature type="coiled-coil region" evidence="1">
    <location>
        <begin position="274"/>
        <end position="522"/>
    </location>
</feature>
<dbReference type="PANTHER" id="PTHR36864:SF1">
    <property type="entry name" value="CANCER-ASSOCIATED GENE 1 PROTEIN"/>
    <property type="match status" value="1"/>
</dbReference>
<dbReference type="Pfam" id="PF15066">
    <property type="entry name" value="CAGE1"/>
    <property type="match status" value="1"/>
</dbReference>
<dbReference type="InterPro" id="IPR029381">
    <property type="entry name" value="CAGE1_N"/>
</dbReference>
<evidence type="ECO:0000259" key="2">
    <source>
        <dbReference type="Pfam" id="PF15066"/>
    </source>
</evidence>
<evidence type="ECO:0000313" key="4">
    <source>
        <dbReference type="Proteomes" id="UP000299084"/>
    </source>
</evidence>
<dbReference type="AlphaFoldDB" id="A0A5N4CS52"/>
<accession>A0A5N4CS52</accession>
<gene>
    <name evidence="3" type="ORF">Cadr_000022452</name>
</gene>
<organism evidence="3 4">
    <name type="scientific">Camelus dromedarius</name>
    <name type="common">Dromedary</name>
    <name type="synonym">Arabian camel</name>
    <dbReference type="NCBI Taxonomy" id="9838"/>
    <lineage>
        <taxon>Eukaryota</taxon>
        <taxon>Metazoa</taxon>
        <taxon>Chordata</taxon>
        <taxon>Craniata</taxon>
        <taxon>Vertebrata</taxon>
        <taxon>Euteleostomi</taxon>
        <taxon>Mammalia</taxon>
        <taxon>Eutheria</taxon>
        <taxon>Laurasiatheria</taxon>
        <taxon>Artiodactyla</taxon>
        <taxon>Tylopoda</taxon>
        <taxon>Camelidae</taxon>
        <taxon>Camelus</taxon>
    </lineage>
</organism>
<keyword evidence="4" id="KW-1185">Reference proteome</keyword>